<dbReference type="Proteomes" id="UP000624244">
    <property type="component" value="Unassembled WGS sequence"/>
</dbReference>
<dbReference type="InterPro" id="IPR052471">
    <property type="entry name" value="PBI_I9"/>
</dbReference>
<evidence type="ECO:0000256" key="1">
    <source>
        <dbReference type="ARBA" id="ARBA00038069"/>
    </source>
</evidence>
<evidence type="ECO:0000313" key="4">
    <source>
        <dbReference type="Proteomes" id="UP000624244"/>
    </source>
</evidence>
<dbReference type="PANTHER" id="PTHR28288:SF2">
    <property type="entry name" value="PROTEASE B INHIBITOR 2"/>
    <property type="match status" value="1"/>
</dbReference>
<gene>
    <name evidence="3" type="ORF">GGP41_002193</name>
</gene>
<dbReference type="SUPFAM" id="SSF54897">
    <property type="entry name" value="Protease propeptides/inhibitors"/>
    <property type="match status" value="1"/>
</dbReference>
<organism evidence="3 4">
    <name type="scientific">Cochliobolus sativus</name>
    <name type="common">Common root rot and spot blotch fungus</name>
    <name type="synonym">Bipolaris sorokiniana</name>
    <dbReference type="NCBI Taxonomy" id="45130"/>
    <lineage>
        <taxon>Eukaryota</taxon>
        <taxon>Fungi</taxon>
        <taxon>Dikarya</taxon>
        <taxon>Ascomycota</taxon>
        <taxon>Pezizomycotina</taxon>
        <taxon>Dothideomycetes</taxon>
        <taxon>Pleosporomycetidae</taxon>
        <taxon>Pleosporales</taxon>
        <taxon>Pleosporineae</taxon>
        <taxon>Pleosporaceae</taxon>
        <taxon>Bipolaris</taxon>
    </lineage>
</organism>
<accession>A0A8H5ZMW9</accession>
<feature type="compositionally biased region" description="Polar residues" evidence="2">
    <location>
        <begin position="1"/>
        <end position="13"/>
    </location>
</feature>
<evidence type="ECO:0000256" key="2">
    <source>
        <dbReference type="SAM" id="MobiDB-lite"/>
    </source>
</evidence>
<protein>
    <recommendedName>
        <fullName evidence="5">Inhibitor I9 domain-containing protein</fullName>
    </recommendedName>
</protein>
<dbReference type="Gene3D" id="3.30.70.80">
    <property type="entry name" value="Peptidase S8 propeptide/proteinase inhibitor I9"/>
    <property type="match status" value="1"/>
</dbReference>
<name>A0A8H5ZMW9_COCSA</name>
<reference evidence="3" key="1">
    <citation type="submission" date="2019-11" db="EMBL/GenBank/DDBJ databases">
        <title>Bipolaris sorokiniana Genome sequencing.</title>
        <authorList>
            <person name="Wang H."/>
        </authorList>
    </citation>
    <scope>NUCLEOTIDE SEQUENCE</scope>
</reference>
<dbReference type="GO" id="GO:0042144">
    <property type="term" value="P:vacuole fusion, non-autophagic"/>
    <property type="evidence" value="ECO:0007669"/>
    <property type="project" value="TreeGrafter"/>
</dbReference>
<dbReference type="GO" id="GO:0004866">
    <property type="term" value="F:endopeptidase inhibitor activity"/>
    <property type="evidence" value="ECO:0007669"/>
    <property type="project" value="TreeGrafter"/>
</dbReference>
<evidence type="ECO:0008006" key="5">
    <source>
        <dbReference type="Google" id="ProtNLM"/>
    </source>
</evidence>
<proteinExistence type="inferred from homology"/>
<dbReference type="InterPro" id="IPR037045">
    <property type="entry name" value="S8pro/Inhibitor_I9_sf"/>
</dbReference>
<dbReference type="EMBL" id="WNKQ01000002">
    <property type="protein sequence ID" value="KAF5853613.1"/>
    <property type="molecule type" value="Genomic_DNA"/>
</dbReference>
<evidence type="ECO:0000313" key="3">
    <source>
        <dbReference type="EMBL" id="KAF5853613.1"/>
    </source>
</evidence>
<dbReference type="AlphaFoldDB" id="A0A8H5ZMW9"/>
<comment type="similarity">
    <text evidence="1">Belongs to the protease inhibitor I9 family.</text>
</comment>
<sequence>MEGPGQRTSTQITLKKDAPKEELDAAKKKVTDQGGKIVNEFTLIKGFTYVHTGLWVLYEPDKHTDCLDSAEIPDDVVSTLESNEHVTVEKDAEVRTQ</sequence>
<dbReference type="PANTHER" id="PTHR28288">
    <property type="entry name" value="PROTEASE B INHIBITOR 2"/>
    <property type="match status" value="1"/>
</dbReference>
<comment type="caution">
    <text evidence="3">The sequence shown here is derived from an EMBL/GenBank/DDBJ whole genome shotgun (WGS) entry which is preliminary data.</text>
</comment>
<feature type="region of interest" description="Disordered" evidence="2">
    <location>
        <begin position="1"/>
        <end position="20"/>
    </location>
</feature>